<feature type="region of interest" description="Disordered" evidence="1">
    <location>
        <begin position="257"/>
        <end position="282"/>
    </location>
</feature>
<keyword evidence="2" id="KW-1133">Transmembrane helix</keyword>
<keyword evidence="2" id="KW-0472">Membrane</keyword>
<dbReference type="KEGG" id="sky:D0C37_30110"/>
<feature type="compositionally biased region" description="Pro residues" evidence="1">
    <location>
        <begin position="8"/>
        <end position="23"/>
    </location>
</feature>
<evidence type="ECO:0000256" key="2">
    <source>
        <dbReference type="SAM" id="Phobius"/>
    </source>
</evidence>
<reference evidence="3 4" key="1">
    <citation type="submission" date="2018-08" db="EMBL/GenBank/DDBJ databases">
        <authorList>
            <person name="Ferrada E.E."/>
            <person name="Latorre B.A."/>
        </authorList>
    </citation>
    <scope>NUCLEOTIDE SEQUENCE [LARGE SCALE GENOMIC DNA]</scope>
    <source>
        <strain evidence="3 4">VK-A60T</strain>
    </source>
</reference>
<evidence type="ECO:0000313" key="3">
    <source>
        <dbReference type="EMBL" id="AXQ58439.1"/>
    </source>
</evidence>
<dbReference type="Proteomes" id="UP000259636">
    <property type="component" value="Chromosome"/>
</dbReference>
<name>A0A385DKG7_9ACTN</name>
<accession>A0A385DKG7</accession>
<gene>
    <name evidence="3" type="ORF">D0C37_30110</name>
</gene>
<feature type="transmembrane region" description="Helical" evidence="2">
    <location>
        <begin position="234"/>
        <end position="253"/>
    </location>
</feature>
<feature type="transmembrane region" description="Helical" evidence="2">
    <location>
        <begin position="46"/>
        <end position="69"/>
    </location>
</feature>
<feature type="transmembrane region" description="Helical" evidence="2">
    <location>
        <begin position="132"/>
        <end position="159"/>
    </location>
</feature>
<dbReference type="RefSeq" id="WP_117350683.1">
    <property type="nucleotide sequence ID" value="NZ_CP031742.1"/>
</dbReference>
<dbReference type="GeneID" id="300118379"/>
<feature type="region of interest" description="Disordered" evidence="1">
    <location>
        <begin position="1"/>
        <end position="23"/>
    </location>
</feature>
<dbReference type="AlphaFoldDB" id="A0A385DKG7"/>
<dbReference type="EMBL" id="CP031742">
    <property type="protein sequence ID" value="AXQ58439.1"/>
    <property type="molecule type" value="Genomic_DNA"/>
</dbReference>
<evidence type="ECO:0000256" key="1">
    <source>
        <dbReference type="SAM" id="MobiDB-lite"/>
    </source>
</evidence>
<keyword evidence="2" id="KW-0812">Transmembrane</keyword>
<organism evidence="3 4">
    <name type="scientific">Streptomyces koyangensis</name>
    <dbReference type="NCBI Taxonomy" id="188770"/>
    <lineage>
        <taxon>Bacteria</taxon>
        <taxon>Bacillati</taxon>
        <taxon>Actinomycetota</taxon>
        <taxon>Actinomycetes</taxon>
        <taxon>Kitasatosporales</taxon>
        <taxon>Streptomycetaceae</taxon>
        <taxon>Streptomyces</taxon>
        <taxon>Streptomyces aurantiacus group</taxon>
    </lineage>
</organism>
<proteinExistence type="predicted"/>
<evidence type="ECO:0000313" key="4">
    <source>
        <dbReference type="Proteomes" id="UP000259636"/>
    </source>
</evidence>
<dbReference type="Pfam" id="PF14333">
    <property type="entry name" value="DUF4389"/>
    <property type="match status" value="2"/>
</dbReference>
<sequence length="282" mass="30459">MTEGPWAGPIPPSAPPERLPQLDIPPPGPQRRLTVLFRLLLLVPHFVVLFFLHIAAWFATLATWFAALATARVPDPLYRFLAGYLGWATRVDAEAMLLVDRYPPFALHEPGYPVRVEVTGARLNRLAVLFRLILLIPALIVQALASSGWWALGLIWWLIVLVMGRVPQPLFEASAAVLRFRMRTGAYAMMLTPAYPKGFFGDRPGALGTDAEEAEKVGRVTENLGASGSATRPLVLGTPATVLLVVFLLAGLAGGASGSTSSYTTGDEPGRDPSPTPTVTDR</sequence>
<protein>
    <submittedName>
        <fullName evidence="3">DUF4389 domain-containing protein</fullName>
    </submittedName>
</protein>
<dbReference type="InterPro" id="IPR025498">
    <property type="entry name" value="DUF4389"/>
</dbReference>